<feature type="compositionally biased region" description="Basic and acidic residues" evidence="1">
    <location>
        <begin position="158"/>
        <end position="173"/>
    </location>
</feature>
<feature type="region of interest" description="Disordered" evidence="1">
    <location>
        <begin position="127"/>
        <end position="200"/>
    </location>
</feature>
<dbReference type="AlphaFoldDB" id="A0A9N7YIU2"/>
<evidence type="ECO:0000313" key="3">
    <source>
        <dbReference type="Proteomes" id="UP001153269"/>
    </source>
</evidence>
<dbReference type="EMBL" id="CADEAL010001054">
    <property type="protein sequence ID" value="CAB1428432.1"/>
    <property type="molecule type" value="Genomic_DNA"/>
</dbReference>
<organism evidence="2 3">
    <name type="scientific">Pleuronectes platessa</name>
    <name type="common">European plaice</name>
    <dbReference type="NCBI Taxonomy" id="8262"/>
    <lineage>
        <taxon>Eukaryota</taxon>
        <taxon>Metazoa</taxon>
        <taxon>Chordata</taxon>
        <taxon>Craniata</taxon>
        <taxon>Vertebrata</taxon>
        <taxon>Euteleostomi</taxon>
        <taxon>Actinopterygii</taxon>
        <taxon>Neopterygii</taxon>
        <taxon>Teleostei</taxon>
        <taxon>Neoteleostei</taxon>
        <taxon>Acanthomorphata</taxon>
        <taxon>Carangaria</taxon>
        <taxon>Pleuronectiformes</taxon>
        <taxon>Pleuronectoidei</taxon>
        <taxon>Pleuronectidae</taxon>
        <taxon>Pleuronectes</taxon>
    </lineage>
</organism>
<reference evidence="2" key="1">
    <citation type="submission" date="2020-03" db="EMBL/GenBank/DDBJ databases">
        <authorList>
            <person name="Weist P."/>
        </authorList>
    </citation>
    <scope>NUCLEOTIDE SEQUENCE</scope>
</reference>
<sequence>MNVDGDIVEDVLTGLTVLASPESCGDSPRGSVQLEERSLLIQHQKLKKESAHKSSEIMKAKGFLHPDEMQKSEWKNWYCSILSVFMTFSEDKMAAEFTSRLHLYLHRSSTSLRFFLAAATAEFKEIRSTQQEAGGRRKEAGGRRQEAGQGRRQGQEAGGRRQEAGGRRQEAGGRRQGGRRQGQGAGGQEAGGRRQQEAAT</sequence>
<gene>
    <name evidence="2" type="ORF">PLEPLA_LOCUS16405</name>
</gene>
<protein>
    <submittedName>
        <fullName evidence="2">Uncharacterized protein</fullName>
    </submittedName>
</protein>
<evidence type="ECO:0000313" key="2">
    <source>
        <dbReference type="EMBL" id="CAB1428432.1"/>
    </source>
</evidence>
<feature type="compositionally biased region" description="Basic and acidic residues" evidence="1">
    <location>
        <begin position="191"/>
        <end position="200"/>
    </location>
</feature>
<evidence type="ECO:0000256" key="1">
    <source>
        <dbReference type="SAM" id="MobiDB-lite"/>
    </source>
</evidence>
<proteinExistence type="predicted"/>
<dbReference type="Proteomes" id="UP001153269">
    <property type="component" value="Unassembled WGS sequence"/>
</dbReference>
<feature type="compositionally biased region" description="Basic and acidic residues" evidence="1">
    <location>
        <begin position="134"/>
        <end position="146"/>
    </location>
</feature>
<name>A0A9N7YIU2_PLEPL</name>
<feature type="compositionally biased region" description="Gly residues" evidence="1">
    <location>
        <begin position="179"/>
        <end position="190"/>
    </location>
</feature>
<keyword evidence="3" id="KW-1185">Reference proteome</keyword>
<comment type="caution">
    <text evidence="2">The sequence shown here is derived from an EMBL/GenBank/DDBJ whole genome shotgun (WGS) entry which is preliminary data.</text>
</comment>
<accession>A0A9N7YIU2</accession>